<evidence type="ECO:0000256" key="5">
    <source>
        <dbReference type="ARBA" id="ARBA00023242"/>
    </source>
</evidence>
<dbReference type="AlphaFoldDB" id="A0A7R9EZN1"/>
<keyword evidence="2" id="KW-0690">Ribosome biogenesis</keyword>
<feature type="region of interest" description="Disordered" evidence="6">
    <location>
        <begin position="53"/>
        <end position="72"/>
    </location>
</feature>
<evidence type="ECO:0000256" key="3">
    <source>
        <dbReference type="ARBA" id="ARBA00022552"/>
    </source>
</evidence>
<feature type="region of interest" description="Disordered" evidence="6">
    <location>
        <begin position="96"/>
        <end position="122"/>
    </location>
</feature>
<feature type="region of interest" description="Disordered" evidence="6">
    <location>
        <begin position="335"/>
        <end position="389"/>
    </location>
</feature>
<proteinExistence type="predicted"/>
<feature type="region of interest" description="Disordered" evidence="6">
    <location>
        <begin position="186"/>
        <end position="228"/>
    </location>
</feature>
<evidence type="ECO:0000256" key="6">
    <source>
        <dbReference type="SAM" id="MobiDB-lite"/>
    </source>
</evidence>
<dbReference type="GO" id="GO:0006364">
    <property type="term" value="P:rRNA processing"/>
    <property type="evidence" value="ECO:0007669"/>
    <property type="project" value="UniProtKB-KW"/>
</dbReference>
<comment type="subcellular location">
    <subcellularLocation>
        <location evidence="1">Nucleus</location>
    </subcellularLocation>
</comment>
<dbReference type="InterPro" id="IPR038664">
    <property type="entry name" value="Gar1/Naf1_Cbf5-bd_sf"/>
</dbReference>
<feature type="compositionally biased region" description="Pro residues" evidence="6">
    <location>
        <begin position="542"/>
        <end position="553"/>
    </location>
</feature>
<feature type="region of interest" description="Disordered" evidence="6">
    <location>
        <begin position="1"/>
        <end position="38"/>
    </location>
</feature>
<evidence type="ECO:0000256" key="2">
    <source>
        <dbReference type="ARBA" id="ARBA00022517"/>
    </source>
</evidence>
<feature type="compositionally biased region" description="Low complexity" evidence="6">
    <location>
        <begin position="186"/>
        <end position="196"/>
    </location>
</feature>
<feature type="compositionally biased region" description="Basic and acidic residues" evidence="6">
    <location>
        <begin position="357"/>
        <end position="378"/>
    </location>
</feature>
<keyword evidence="3" id="KW-0698">rRNA processing</keyword>
<sequence length="553" mass="59645">MHKMASTAITGDVSDEIERNTLKMDEPEPSHQAEESEEICSAPCNLFVNATCKGEKGGSPDNKEGGLESSELVDDGSICSSIANSENASQLLQDANGPDQVEASSLNNGKVEPPQQSQASSVGVGRVLNQLNVSGLGQLCVYVSEDSDDSEDCETDISSAAVMHITHPASLEESVSAFIKRQSDSSLESSDSSSSDWEFHSDTGSASSEEEEEEKEENDHGAQEARGQAQMLEVDKGAKKVGPLRTNGEITLDDLPPIEDLHISVPEEDCKELGKVCSIVDKLVKAPYYCVRFNSPEHIETAGVQVGTMVYCAPKSPYTEYVFLNQLLSMRGSDASWKHNNEPPPRLLDYSDDEEERQARRERTGKSKQPPREEHDTTDQPLSKRPSLFEEVKNRRNLMLNALSQRRQHRMARAGAPPAAPPPGYGRGIANPEWKCGWLPSLSGPPRVHNTAIHFPSATSNGPYCTSTWFLGCPFSCGPTATSSTFFPRFLDPATAAWSVSSTGGCPIPTSCPLRVLVNITDPTAPLGCVLPTESSGSNGVPSPPPQLPSTTV</sequence>
<feature type="region of interest" description="Disordered" evidence="6">
    <location>
        <begin position="533"/>
        <end position="553"/>
    </location>
</feature>
<dbReference type="PANTHER" id="PTHR31633">
    <property type="entry name" value="H/ACA RIBONUCLEOPROTEIN COMPLEX NON-CORE SUBUNIT NAF1"/>
    <property type="match status" value="1"/>
</dbReference>
<accession>A0A7R9EZN1</accession>
<feature type="compositionally biased region" description="Basic and acidic residues" evidence="6">
    <location>
        <begin position="53"/>
        <end position="66"/>
    </location>
</feature>
<feature type="compositionally biased region" description="Basic and acidic residues" evidence="6">
    <location>
        <begin position="16"/>
        <end position="34"/>
    </location>
</feature>
<dbReference type="InterPro" id="IPR040309">
    <property type="entry name" value="Naf1"/>
</dbReference>
<dbReference type="PANTHER" id="PTHR31633:SF1">
    <property type="entry name" value="H_ACA RIBONUCLEOPROTEIN COMPLEX NON-CORE SUBUNIT NAF1"/>
    <property type="match status" value="1"/>
</dbReference>
<evidence type="ECO:0000313" key="7">
    <source>
        <dbReference type="EMBL" id="CAD7443068.1"/>
    </source>
</evidence>
<gene>
    <name evidence="7" type="ORF">TBIB3V08_LOCUS5481</name>
</gene>
<reference evidence="7" key="1">
    <citation type="submission" date="2020-11" db="EMBL/GenBank/DDBJ databases">
        <authorList>
            <person name="Tran Van P."/>
        </authorList>
    </citation>
    <scope>NUCLEOTIDE SEQUENCE</scope>
</reference>
<protein>
    <submittedName>
        <fullName evidence="7">Uncharacterized protein</fullName>
    </submittedName>
</protein>
<dbReference type="GO" id="GO:0000493">
    <property type="term" value="P:box H/ACA snoRNP assembly"/>
    <property type="evidence" value="ECO:0007669"/>
    <property type="project" value="InterPro"/>
</dbReference>
<name>A0A7R9EZN1_9NEOP</name>
<evidence type="ECO:0000256" key="1">
    <source>
        <dbReference type="ARBA" id="ARBA00004123"/>
    </source>
</evidence>
<dbReference type="EMBL" id="OD565970">
    <property type="protein sequence ID" value="CAD7443068.1"/>
    <property type="molecule type" value="Genomic_DNA"/>
</dbReference>
<dbReference type="GO" id="GO:0005634">
    <property type="term" value="C:nucleus"/>
    <property type="evidence" value="ECO:0007669"/>
    <property type="project" value="UniProtKB-SubCell"/>
</dbReference>
<organism evidence="7">
    <name type="scientific">Timema bartmani</name>
    <dbReference type="NCBI Taxonomy" id="61472"/>
    <lineage>
        <taxon>Eukaryota</taxon>
        <taxon>Metazoa</taxon>
        <taxon>Ecdysozoa</taxon>
        <taxon>Arthropoda</taxon>
        <taxon>Hexapoda</taxon>
        <taxon>Insecta</taxon>
        <taxon>Pterygota</taxon>
        <taxon>Neoptera</taxon>
        <taxon>Polyneoptera</taxon>
        <taxon>Phasmatodea</taxon>
        <taxon>Timematodea</taxon>
        <taxon>Timematoidea</taxon>
        <taxon>Timematidae</taxon>
        <taxon>Timema</taxon>
    </lineage>
</organism>
<dbReference type="GO" id="GO:0005732">
    <property type="term" value="C:sno(s)RNA-containing ribonucleoprotein complex"/>
    <property type="evidence" value="ECO:0007669"/>
    <property type="project" value="InterPro"/>
</dbReference>
<feature type="compositionally biased region" description="Polar residues" evidence="6">
    <location>
        <begin position="102"/>
        <end position="121"/>
    </location>
</feature>
<keyword evidence="5" id="KW-0539">Nucleus</keyword>
<evidence type="ECO:0000256" key="4">
    <source>
        <dbReference type="ARBA" id="ARBA00022884"/>
    </source>
</evidence>
<dbReference type="Gene3D" id="2.40.10.230">
    <property type="entry name" value="Probable tRNA pseudouridine synthase domain"/>
    <property type="match status" value="1"/>
</dbReference>
<dbReference type="GO" id="GO:0003723">
    <property type="term" value="F:RNA binding"/>
    <property type="evidence" value="ECO:0007669"/>
    <property type="project" value="UniProtKB-KW"/>
</dbReference>
<keyword evidence="4" id="KW-0694">RNA-binding</keyword>